<evidence type="ECO:0000256" key="5">
    <source>
        <dbReference type="ARBA" id="ARBA00022692"/>
    </source>
</evidence>
<evidence type="ECO:0000256" key="10">
    <source>
        <dbReference type="ARBA" id="ARBA00023143"/>
    </source>
</evidence>
<keyword evidence="7 12" id="KW-0653">Protein transport</keyword>
<evidence type="ECO:0000256" key="4">
    <source>
        <dbReference type="ARBA" id="ARBA00022475"/>
    </source>
</evidence>
<organism evidence="13 14">
    <name type="scientific">Gaopeijia maritima</name>
    <dbReference type="NCBI Taxonomy" id="3119007"/>
    <lineage>
        <taxon>Bacteria</taxon>
        <taxon>Pseudomonadati</taxon>
        <taxon>Gemmatimonadota</taxon>
        <taxon>Longimicrobiia</taxon>
        <taxon>Gaopeijiales</taxon>
        <taxon>Gaopeijiaceae</taxon>
        <taxon>Gaopeijia</taxon>
    </lineage>
</organism>
<evidence type="ECO:0000256" key="7">
    <source>
        <dbReference type="ARBA" id="ARBA00022927"/>
    </source>
</evidence>
<dbReference type="InterPro" id="IPR005837">
    <property type="entry name" value="FliP"/>
</dbReference>
<comment type="function">
    <text evidence="12">Plays a role in the flagellum-specific transport system.</text>
</comment>
<proteinExistence type="inferred from homology"/>
<feature type="transmembrane region" description="Helical" evidence="12">
    <location>
        <begin position="323"/>
        <end position="349"/>
    </location>
</feature>
<evidence type="ECO:0000256" key="3">
    <source>
        <dbReference type="ARBA" id="ARBA00022448"/>
    </source>
</evidence>
<comment type="caution">
    <text evidence="13">The sequence shown here is derived from an EMBL/GenBank/DDBJ whole genome shotgun (WGS) entry which is preliminary data.</text>
</comment>
<feature type="transmembrane region" description="Helical" evidence="12">
    <location>
        <begin position="223"/>
        <end position="243"/>
    </location>
</feature>
<dbReference type="Proteomes" id="UP001484239">
    <property type="component" value="Unassembled WGS sequence"/>
</dbReference>
<keyword evidence="11 12" id="KW-1006">Bacterial flagellum protein export</keyword>
<evidence type="ECO:0000256" key="11">
    <source>
        <dbReference type="ARBA" id="ARBA00023225"/>
    </source>
</evidence>
<dbReference type="InterPro" id="IPR005838">
    <property type="entry name" value="T3SS_IM_P"/>
</dbReference>
<dbReference type="InterPro" id="IPR022781">
    <property type="entry name" value="Flagellar_biosynth_FliO"/>
</dbReference>
<accession>A0ABU9ECP8</accession>
<keyword evidence="14" id="KW-1185">Reference proteome</keyword>
<keyword evidence="5 12" id="KW-0812">Transmembrane</keyword>
<dbReference type="NCBIfam" id="NF009438">
    <property type="entry name" value="PRK12797.1"/>
    <property type="match status" value="1"/>
</dbReference>
<evidence type="ECO:0000256" key="6">
    <source>
        <dbReference type="ARBA" id="ARBA00022795"/>
    </source>
</evidence>
<feature type="transmembrane region" description="Helical" evidence="12">
    <location>
        <begin position="182"/>
        <end position="211"/>
    </location>
</feature>
<evidence type="ECO:0000256" key="1">
    <source>
        <dbReference type="ARBA" id="ARBA00006257"/>
    </source>
</evidence>
<keyword evidence="9 12" id="KW-0472">Membrane</keyword>
<dbReference type="RefSeq" id="WP_405280595.1">
    <property type="nucleotide sequence ID" value="NZ_CP144380.1"/>
</dbReference>
<feature type="transmembrane region" description="Helical" evidence="12">
    <location>
        <begin position="6"/>
        <end position="26"/>
    </location>
</feature>
<keyword evidence="3 12" id="KW-0813">Transport</keyword>
<dbReference type="EMBL" id="JBBHLI010000012">
    <property type="protein sequence ID" value="MEK9502511.1"/>
    <property type="molecule type" value="Genomic_DNA"/>
</dbReference>
<comment type="similarity">
    <text evidence="1 12">Belongs to the FliP/MopC/SpaP family.</text>
</comment>
<keyword evidence="13" id="KW-0282">Flagellum</keyword>
<keyword evidence="6 12" id="KW-1005">Bacterial flagellum biogenesis</keyword>
<evidence type="ECO:0000256" key="12">
    <source>
        <dbReference type="RuleBase" id="RU362069"/>
    </source>
</evidence>
<gene>
    <name evidence="12 13" type="primary">fliP</name>
    <name evidence="13" type="ORF">WI372_16075</name>
</gene>
<evidence type="ECO:0000313" key="14">
    <source>
        <dbReference type="Proteomes" id="UP001484239"/>
    </source>
</evidence>
<dbReference type="PANTHER" id="PTHR30587:SF0">
    <property type="entry name" value="FLAGELLAR BIOSYNTHETIC PROTEIN FLIP"/>
    <property type="match status" value="1"/>
</dbReference>
<keyword evidence="4 12" id="KW-1003">Cell membrane</keyword>
<dbReference type="Pfam" id="PF00813">
    <property type="entry name" value="FliP"/>
    <property type="match status" value="1"/>
</dbReference>
<keyword evidence="13" id="KW-0966">Cell projection</keyword>
<dbReference type="PANTHER" id="PTHR30587">
    <property type="entry name" value="FLAGELLAR BIOSYNTHETIC PROTEIN FLIP"/>
    <property type="match status" value="1"/>
</dbReference>
<dbReference type="Pfam" id="PF04347">
    <property type="entry name" value="FliO"/>
    <property type="match status" value="1"/>
</dbReference>
<protein>
    <recommendedName>
        <fullName evidence="2 12">Flagellar biosynthetic protein FliP</fullName>
    </recommendedName>
</protein>
<reference evidence="13 14" key="1">
    <citation type="submission" date="2024-02" db="EMBL/GenBank/DDBJ databases">
        <title>A novel Gemmatimonadota bacterium.</title>
        <authorList>
            <person name="Du Z.-J."/>
            <person name="Ye Y.-Q."/>
        </authorList>
    </citation>
    <scope>NUCLEOTIDE SEQUENCE [LARGE SCALE GENOMIC DNA]</scope>
    <source>
        <strain evidence="13 14">DH-20</strain>
    </source>
</reference>
<keyword evidence="8 12" id="KW-1133">Transmembrane helix</keyword>
<keyword evidence="13" id="KW-0969">Cilium</keyword>
<feature type="transmembrane region" description="Helical" evidence="12">
    <location>
        <begin position="361"/>
        <end position="381"/>
    </location>
</feature>
<dbReference type="PRINTS" id="PR01302">
    <property type="entry name" value="TYPE3IMPPROT"/>
</dbReference>
<comment type="subcellular location">
    <subcellularLocation>
        <location evidence="12">Cell membrane</location>
        <topology evidence="12">Multi-pass membrane protein</topology>
    </subcellularLocation>
    <subcellularLocation>
        <location evidence="12">Bacterial flagellum basal body</location>
    </subcellularLocation>
</comment>
<evidence type="ECO:0000313" key="13">
    <source>
        <dbReference type="EMBL" id="MEK9502511.1"/>
    </source>
</evidence>
<dbReference type="NCBIfam" id="TIGR01103">
    <property type="entry name" value="fliP"/>
    <property type="match status" value="1"/>
</dbReference>
<sequence>MSQLLVSAFSSLALILGALLGVLWLVRRYGGARRGAAAALRVESRVALGRNQGLAVVRWDERSILVSYGEGGVRRIEDAPADRVETERTDSFEQELHAATRRTALELPFVRKARRFMGAIALATALVGATGSALAAQQAPTPGGDPAVAAGFAPALAQLPPLSVQMGQEGDGFRLDGTVGTVVLLGLLAVAPTLLLLTTSFTRILVVLHFLRQALGTQNTPPGHLLAALALLLTGVVMAPTLGEIHRTAIQPWNEGAIDEGAMMQRAIVPLRGFMLDHTRTEDLRTFIDLDVSGTPIATEADIPNVTLMSAFALSELRAAFEIGFALFLPFVVIDLVVAAVLTSMGMFMLPPTMIALPCKLMLFVLMDGWSLVVTSIVQSFV</sequence>
<evidence type="ECO:0000256" key="8">
    <source>
        <dbReference type="ARBA" id="ARBA00022989"/>
    </source>
</evidence>
<name>A0ABU9ECP8_9BACT</name>
<evidence type="ECO:0000256" key="2">
    <source>
        <dbReference type="ARBA" id="ARBA00021714"/>
    </source>
</evidence>
<evidence type="ECO:0000256" key="9">
    <source>
        <dbReference type="ARBA" id="ARBA00023136"/>
    </source>
</evidence>
<keyword evidence="10" id="KW-0975">Bacterial flagellum</keyword>